<keyword evidence="2 5" id="KW-0547">Nucleotide-binding</keyword>
<dbReference type="InterPro" id="IPR017441">
    <property type="entry name" value="Protein_kinase_ATP_BS"/>
</dbReference>
<dbReference type="Proteomes" id="UP000615446">
    <property type="component" value="Unassembled WGS sequence"/>
</dbReference>
<keyword evidence="9" id="KW-1185">Reference proteome</keyword>
<dbReference type="PROSITE" id="PS00107">
    <property type="entry name" value="PROTEIN_KINASE_ATP"/>
    <property type="match status" value="1"/>
</dbReference>
<evidence type="ECO:0000256" key="2">
    <source>
        <dbReference type="ARBA" id="ARBA00022741"/>
    </source>
</evidence>
<name>A0A2Z6QZ05_9GLOM</name>
<dbReference type="InterPro" id="IPR051681">
    <property type="entry name" value="Ser/Thr_Kinases-Pseudokinases"/>
</dbReference>
<sequence length="716" mass="82304">MVNIENSSTNKNDEWIEEAIANHYFKFYDFKNFKNIKKVGSGGFGKVFRANWKNSEQILALKSFFVLNDVTIEAIKRELILQREVDFHNNVIRFFGITKCGSDDSINMLSNYLLVMEYADSGTLQDYLKNNFNNLTWKHKLDIAHQLACAISCLHNERIVHRDLHSGNILVHQGIIKLADFGLSKRIEETSNGKQYSKLYGIIPYVDPKRMAEQNYKLNEMSDVYSIGVLLWEISSGQRPFKNISYDIALINKIGKGSRENPIHGTPNAYVNLYTKCWDGDPASRPIISEVIDQLKEIISSIDEISENDLYNNIVHESYESHESQSTIDENSNASTIGLSRLITNEIKEYFEQEIKKVVDKLIIFIFNEEKELEESIIYNQCKIHDIEPKEILEWLLDNQYDSNHIFLLGVFNYLGIGTNVNKKKSIELYERASNYEHSVAQYYLACIYKEGKHIYRDNQKILQLLENSAEGGYLNGINMLGECHYFGIGTSVNKEKAFELFEEAANLGHHAAQYKLAKMYRNGDGVEEDDDKVFELAKKSAEGKNLDGIYMYGFCYSEGIGTNVDKEKAFELFKEASNLGHKLAKGSLAILYENGEGTEQNFDKAAELYKEIYNEGWSNLFCAIVDCSNFDNAKKDEIKKKVREKSIKLINTFVDGMDKHDKLTFHEYLALFSKPMYMINPTKAVAENYKTGEGIVRNILNVYYRSADEIKKFKN</sequence>
<evidence type="ECO:0000256" key="5">
    <source>
        <dbReference type="PROSITE-ProRule" id="PRU10141"/>
    </source>
</evidence>
<dbReference type="Gene3D" id="1.25.40.10">
    <property type="entry name" value="Tetratricopeptide repeat domain"/>
    <property type="match status" value="2"/>
</dbReference>
<dbReference type="PANTHER" id="PTHR44329">
    <property type="entry name" value="SERINE/THREONINE-PROTEIN KINASE TNNI3K-RELATED"/>
    <property type="match status" value="1"/>
</dbReference>
<feature type="domain" description="Protein kinase" evidence="6">
    <location>
        <begin position="33"/>
        <end position="299"/>
    </location>
</feature>
<dbReference type="InterPro" id="IPR000719">
    <property type="entry name" value="Prot_kinase_dom"/>
</dbReference>
<dbReference type="PRINTS" id="PR00109">
    <property type="entry name" value="TYRKINASE"/>
</dbReference>
<keyword evidence="4 5" id="KW-0067">ATP-binding</keyword>
<proteinExistence type="predicted"/>
<dbReference type="OrthoDB" id="60033at2759"/>
<dbReference type="SMART" id="SM00671">
    <property type="entry name" value="SEL1"/>
    <property type="match status" value="6"/>
</dbReference>
<dbReference type="Pfam" id="PF07714">
    <property type="entry name" value="PK_Tyr_Ser-Thr"/>
    <property type="match status" value="1"/>
</dbReference>
<dbReference type="SUPFAM" id="SSF81901">
    <property type="entry name" value="HCP-like"/>
    <property type="match status" value="1"/>
</dbReference>
<dbReference type="GO" id="GO:0005524">
    <property type="term" value="F:ATP binding"/>
    <property type="evidence" value="ECO:0007669"/>
    <property type="project" value="UniProtKB-UniRule"/>
</dbReference>
<accession>A0A2Z6QZ05</accession>
<dbReference type="SUPFAM" id="SSF56112">
    <property type="entry name" value="Protein kinase-like (PK-like)"/>
    <property type="match status" value="1"/>
</dbReference>
<dbReference type="PROSITE" id="PS50011">
    <property type="entry name" value="PROTEIN_KINASE_DOM"/>
    <property type="match status" value="1"/>
</dbReference>
<dbReference type="InterPro" id="IPR011009">
    <property type="entry name" value="Kinase-like_dom_sf"/>
</dbReference>
<evidence type="ECO:0000259" key="6">
    <source>
        <dbReference type="PROSITE" id="PS50011"/>
    </source>
</evidence>
<comment type="caution">
    <text evidence="7">The sequence shown here is derived from an EMBL/GenBank/DDBJ whole genome shotgun (WGS) entry which is preliminary data.</text>
</comment>
<evidence type="ECO:0000313" key="8">
    <source>
        <dbReference type="EMBL" id="GES73289.1"/>
    </source>
</evidence>
<keyword evidence="3 8" id="KW-0418">Kinase</keyword>
<dbReference type="Pfam" id="PF08238">
    <property type="entry name" value="Sel1"/>
    <property type="match status" value="6"/>
</dbReference>
<dbReference type="GO" id="GO:0004674">
    <property type="term" value="F:protein serine/threonine kinase activity"/>
    <property type="evidence" value="ECO:0007669"/>
    <property type="project" value="TreeGrafter"/>
</dbReference>
<feature type="binding site" evidence="5">
    <location>
        <position position="62"/>
    </location>
    <ligand>
        <name>ATP</name>
        <dbReference type="ChEBI" id="CHEBI:30616"/>
    </ligand>
</feature>
<evidence type="ECO:0000313" key="9">
    <source>
        <dbReference type="Proteomes" id="UP000247702"/>
    </source>
</evidence>
<protein>
    <submittedName>
        <fullName evidence="8">Kinase-like domain-containing protein</fullName>
    </submittedName>
</protein>
<dbReference type="InterPro" id="IPR001245">
    <property type="entry name" value="Ser-Thr/Tyr_kinase_cat_dom"/>
</dbReference>
<dbReference type="Gene3D" id="1.10.510.10">
    <property type="entry name" value="Transferase(Phosphotransferase) domain 1"/>
    <property type="match status" value="1"/>
</dbReference>
<dbReference type="InterPro" id="IPR006597">
    <property type="entry name" value="Sel1-like"/>
</dbReference>
<reference evidence="7 9" key="1">
    <citation type="submission" date="2017-11" db="EMBL/GenBank/DDBJ databases">
        <title>The genome of Rhizophagus clarus HR1 reveals common genetic basis of auxotrophy among arbuscular mycorrhizal fungi.</title>
        <authorList>
            <person name="Kobayashi Y."/>
        </authorList>
    </citation>
    <scope>NUCLEOTIDE SEQUENCE [LARGE SCALE GENOMIC DNA]</scope>
    <source>
        <strain evidence="7 9">HR1</strain>
    </source>
</reference>
<reference evidence="8" key="2">
    <citation type="submission" date="2019-10" db="EMBL/GenBank/DDBJ databases">
        <title>Conservation and host-specific expression of non-tandemly repeated heterogenous ribosome RNA gene in arbuscular mycorrhizal fungi.</title>
        <authorList>
            <person name="Maeda T."/>
            <person name="Kobayashi Y."/>
            <person name="Nakagawa T."/>
            <person name="Ezawa T."/>
            <person name="Yamaguchi K."/>
            <person name="Bino T."/>
            <person name="Nishimoto Y."/>
            <person name="Shigenobu S."/>
            <person name="Kawaguchi M."/>
        </authorList>
    </citation>
    <scope>NUCLEOTIDE SEQUENCE</scope>
    <source>
        <strain evidence="8">HR1</strain>
    </source>
</reference>
<keyword evidence="1" id="KW-0808">Transferase</keyword>
<evidence type="ECO:0000313" key="7">
    <source>
        <dbReference type="EMBL" id="GBB85868.1"/>
    </source>
</evidence>
<gene>
    <name evidence="8" type="ORF">RCL2_000083200</name>
    <name evidence="7" type="ORF">RclHR1_12310001</name>
</gene>
<evidence type="ECO:0000256" key="1">
    <source>
        <dbReference type="ARBA" id="ARBA00022679"/>
    </source>
</evidence>
<dbReference type="EMBL" id="BEXD01000260">
    <property type="protein sequence ID" value="GBB85868.1"/>
    <property type="molecule type" value="Genomic_DNA"/>
</dbReference>
<dbReference type="AlphaFoldDB" id="A0A2Z6QZ05"/>
<dbReference type="Proteomes" id="UP000247702">
    <property type="component" value="Unassembled WGS sequence"/>
</dbReference>
<dbReference type="EMBL" id="BLAL01000006">
    <property type="protein sequence ID" value="GES73289.1"/>
    <property type="molecule type" value="Genomic_DNA"/>
</dbReference>
<evidence type="ECO:0000256" key="3">
    <source>
        <dbReference type="ARBA" id="ARBA00022777"/>
    </source>
</evidence>
<dbReference type="InterPro" id="IPR011990">
    <property type="entry name" value="TPR-like_helical_dom_sf"/>
</dbReference>
<organism evidence="7 9">
    <name type="scientific">Rhizophagus clarus</name>
    <dbReference type="NCBI Taxonomy" id="94130"/>
    <lineage>
        <taxon>Eukaryota</taxon>
        <taxon>Fungi</taxon>
        <taxon>Fungi incertae sedis</taxon>
        <taxon>Mucoromycota</taxon>
        <taxon>Glomeromycotina</taxon>
        <taxon>Glomeromycetes</taxon>
        <taxon>Glomerales</taxon>
        <taxon>Glomeraceae</taxon>
        <taxon>Rhizophagus</taxon>
    </lineage>
</organism>
<dbReference type="PANTHER" id="PTHR44329:SF288">
    <property type="entry name" value="MITOGEN-ACTIVATED PROTEIN KINASE KINASE KINASE 20"/>
    <property type="match status" value="1"/>
</dbReference>
<evidence type="ECO:0000256" key="4">
    <source>
        <dbReference type="ARBA" id="ARBA00022840"/>
    </source>
</evidence>